<dbReference type="AlphaFoldDB" id="A0A6N3F7E6"/>
<dbReference type="Pfam" id="PF01432">
    <property type="entry name" value="Peptidase_M3"/>
    <property type="match status" value="1"/>
</dbReference>
<organism evidence="9">
    <name type="scientific">Staphylococcus simulans</name>
    <dbReference type="NCBI Taxonomy" id="1286"/>
    <lineage>
        <taxon>Bacteria</taxon>
        <taxon>Bacillati</taxon>
        <taxon>Bacillota</taxon>
        <taxon>Bacilli</taxon>
        <taxon>Bacillales</taxon>
        <taxon>Staphylococcaceae</taxon>
        <taxon>Staphylococcus</taxon>
    </lineage>
</organism>
<dbReference type="NCBIfam" id="TIGR00181">
    <property type="entry name" value="pepF"/>
    <property type="match status" value="1"/>
</dbReference>
<dbReference type="EC" id="3.4.24.-" evidence="6"/>
<dbReference type="Gene3D" id="1.10.1370.20">
    <property type="entry name" value="Oligoendopeptidase f, C-terminal domain"/>
    <property type="match status" value="1"/>
</dbReference>
<evidence type="ECO:0000256" key="4">
    <source>
        <dbReference type="ARBA" id="ARBA00022833"/>
    </source>
</evidence>
<evidence type="ECO:0000259" key="8">
    <source>
        <dbReference type="Pfam" id="PF08439"/>
    </source>
</evidence>
<dbReference type="InterPro" id="IPR004438">
    <property type="entry name" value="Peptidase_M3B"/>
</dbReference>
<dbReference type="InterPro" id="IPR001567">
    <property type="entry name" value="Pept_M3A_M3B_dom"/>
</dbReference>
<dbReference type="PANTHER" id="PTHR11804">
    <property type="entry name" value="PROTEASE M3 THIMET OLIGOPEPTIDASE-RELATED"/>
    <property type="match status" value="1"/>
</dbReference>
<dbReference type="RefSeq" id="WP_105979537.1">
    <property type="nucleotide sequence ID" value="NZ_CACRUO010000060.1"/>
</dbReference>
<dbReference type="CDD" id="cd09608">
    <property type="entry name" value="M3B_PepF"/>
    <property type="match status" value="1"/>
</dbReference>
<evidence type="ECO:0000256" key="3">
    <source>
        <dbReference type="ARBA" id="ARBA00022801"/>
    </source>
</evidence>
<comment type="function">
    <text evidence="6">Has oligopeptidase activity and degrades a variety of small bioactive peptides.</text>
</comment>
<dbReference type="GO" id="GO:0004222">
    <property type="term" value="F:metalloendopeptidase activity"/>
    <property type="evidence" value="ECO:0007669"/>
    <property type="project" value="UniProtKB-UniRule"/>
</dbReference>
<keyword evidence="3 6" id="KW-0378">Hydrolase</keyword>
<feature type="domain" description="Peptidase M3A/M3B catalytic" evidence="7">
    <location>
        <begin position="207"/>
        <end position="587"/>
    </location>
</feature>
<evidence type="ECO:0000259" key="7">
    <source>
        <dbReference type="Pfam" id="PF01432"/>
    </source>
</evidence>
<keyword evidence="4 6" id="KW-0862">Zinc</keyword>
<gene>
    <name evidence="9" type="primary">pepF1_2</name>
    <name evidence="9" type="ORF">SSLFYP27_02354</name>
</gene>
<dbReference type="InterPro" id="IPR042088">
    <property type="entry name" value="OligoPept_F_C"/>
</dbReference>
<name>A0A6N3F7E6_STASI</name>
<dbReference type="Pfam" id="PF08439">
    <property type="entry name" value="Peptidase_M3_N"/>
    <property type="match status" value="1"/>
</dbReference>
<sequence>MSQQLTREQQEQKYPEYTWDLTTIFESDEAFEAAFKEVEGYLGAEEKFKGHLGDSAETLYEALALEDKIETELEKVYVYAHLKQDQDTGNDKYTGYEARAHQLAIKLSSSWSFLVPEILQIDEETIQKFIDENKDLERYAFDLKLINEERPHVLSADKEKLLTEAQDALSTPSNVYGMFSNADLEFEDAVDKDGNKHPLTQGTFIKYLESDDRELRRSAFRNLYKAYGAYNNTLAATLTGEVKKHVFNARTHNYKTAREKALSNNHIPEAVYDNLVKTVHKYLPLLHRYTQLRKDVLGLEDMKMYDLYTPLVKDIKFEMPYDEAVEWMLKALEPMGNEYLDVVKEGLNNRWVDVYENKGKRSGGYSSGAHLTNPFILLNWSDTVSDLFTLIHEFGHSTHSYFSRKFQPSNHSDYSIFVAEVASTTNEALLSDYMEKNLDDERRLLLLNQELERFRATLFRQTMFAEFEHKIHQIEEAGEPLTANRMNEEYAKLNREYFGDIVETDEDISKEWSRIPHFYMNYYVYQYATGYSAAQSLSYQILNEGKPAVDRYINEFLKKGSSNYPIEILKNAGVDMTTPEPIEQACKMFEQKLDEFEKLIKA</sequence>
<accession>A0A6N3F7E6</accession>
<feature type="domain" description="Oligopeptidase F N-terminal" evidence="8">
    <location>
        <begin position="117"/>
        <end position="186"/>
    </location>
</feature>
<keyword evidence="2 6" id="KW-0479">Metal-binding</keyword>
<proteinExistence type="inferred from homology"/>
<dbReference type="Gene3D" id="1.20.140.70">
    <property type="entry name" value="Oligopeptidase f, N-terminal domain"/>
    <property type="match status" value="1"/>
</dbReference>
<evidence type="ECO:0000256" key="2">
    <source>
        <dbReference type="ARBA" id="ARBA00022723"/>
    </source>
</evidence>
<dbReference type="Gene3D" id="1.10.287.830">
    <property type="entry name" value="putative peptidase helix hairpin domain like"/>
    <property type="match status" value="1"/>
</dbReference>
<comment type="similarity">
    <text evidence="6">Belongs to the peptidase M3B family.</text>
</comment>
<reference evidence="9" key="1">
    <citation type="submission" date="2019-11" db="EMBL/GenBank/DDBJ databases">
        <authorList>
            <person name="Feng L."/>
        </authorList>
    </citation>
    <scope>NUCLEOTIDE SEQUENCE</scope>
    <source>
        <strain evidence="9">SsimulansLFYP27</strain>
    </source>
</reference>
<dbReference type="PANTHER" id="PTHR11804:SF84">
    <property type="entry name" value="SACCHAROLYSIN"/>
    <property type="match status" value="1"/>
</dbReference>
<dbReference type="EMBL" id="CACRUO010000060">
    <property type="protein sequence ID" value="VYU48014.1"/>
    <property type="molecule type" value="Genomic_DNA"/>
</dbReference>
<protein>
    <recommendedName>
        <fullName evidence="6">Oligopeptidase F</fullName>
        <ecNumber evidence="6">3.4.24.-</ecNumber>
    </recommendedName>
</protein>
<dbReference type="GO" id="GO:0046872">
    <property type="term" value="F:metal ion binding"/>
    <property type="evidence" value="ECO:0007669"/>
    <property type="project" value="UniProtKB-UniRule"/>
</dbReference>
<dbReference type="InterPro" id="IPR045090">
    <property type="entry name" value="Pept_M3A_M3B"/>
</dbReference>
<comment type="cofactor">
    <cofactor evidence="6">
        <name>Zn(2+)</name>
        <dbReference type="ChEBI" id="CHEBI:29105"/>
    </cofactor>
    <text evidence="6">Binds 1 zinc ion.</text>
</comment>
<keyword evidence="1 6" id="KW-0645">Protease</keyword>
<evidence type="ECO:0000256" key="1">
    <source>
        <dbReference type="ARBA" id="ARBA00022670"/>
    </source>
</evidence>
<dbReference type="SUPFAM" id="SSF55486">
    <property type="entry name" value="Metalloproteases ('zincins'), catalytic domain"/>
    <property type="match status" value="1"/>
</dbReference>
<dbReference type="InterPro" id="IPR013647">
    <property type="entry name" value="OligopepF_N_dom"/>
</dbReference>
<evidence type="ECO:0000256" key="5">
    <source>
        <dbReference type="ARBA" id="ARBA00023049"/>
    </source>
</evidence>
<dbReference type="GO" id="GO:0006508">
    <property type="term" value="P:proteolysis"/>
    <property type="evidence" value="ECO:0007669"/>
    <property type="project" value="UniProtKB-KW"/>
</dbReference>
<dbReference type="GO" id="GO:0006518">
    <property type="term" value="P:peptide metabolic process"/>
    <property type="evidence" value="ECO:0007669"/>
    <property type="project" value="TreeGrafter"/>
</dbReference>
<evidence type="ECO:0000313" key="9">
    <source>
        <dbReference type="EMBL" id="VYU48014.1"/>
    </source>
</evidence>
<evidence type="ECO:0000256" key="6">
    <source>
        <dbReference type="RuleBase" id="RU368091"/>
    </source>
</evidence>
<keyword evidence="5 6" id="KW-0482">Metalloprotease</keyword>